<feature type="chain" id="PRO_5046912671" evidence="1">
    <location>
        <begin position="26"/>
        <end position="389"/>
    </location>
</feature>
<dbReference type="GO" id="GO:0006508">
    <property type="term" value="P:proteolysis"/>
    <property type="evidence" value="ECO:0007669"/>
    <property type="project" value="UniProtKB-KW"/>
</dbReference>
<dbReference type="SUPFAM" id="SSF54211">
    <property type="entry name" value="Ribosomal protein S5 domain 2-like"/>
    <property type="match status" value="1"/>
</dbReference>
<dbReference type="Pfam" id="PF05362">
    <property type="entry name" value="Lon_C"/>
    <property type="match status" value="1"/>
</dbReference>
<dbReference type="EC" id="3.4.21.-" evidence="3"/>
<dbReference type="InterPro" id="IPR008269">
    <property type="entry name" value="Lon_proteolytic"/>
</dbReference>
<reference evidence="4" key="1">
    <citation type="journal article" date="2019" name="Int. J. Syst. Evol. Microbiol.">
        <title>The Global Catalogue of Microorganisms (GCM) 10K type strain sequencing project: providing services to taxonomists for standard genome sequencing and annotation.</title>
        <authorList>
            <consortium name="The Broad Institute Genomics Platform"/>
            <consortium name="The Broad Institute Genome Sequencing Center for Infectious Disease"/>
            <person name="Wu L."/>
            <person name="Ma J."/>
        </authorList>
    </citation>
    <scope>NUCLEOTIDE SEQUENCE [LARGE SCALE GENOMIC DNA]</scope>
    <source>
        <strain evidence="4">JCM 16545</strain>
    </source>
</reference>
<organism evidence="3 4">
    <name type="scientific">Rubritalea spongiae</name>
    <dbReference type="NCBI Taxonomy" id="430797"/>
    <lineage>
        <taxon>Bacteria</taxon>
        <taxon>Pseudomonadati</taxon>
        <taxon>Verrucomicrobiota</taxon>
        <taxon>Verrucomicrobiia</taxon>
        <taxon>Verrucomicrobiales</taxon>
        <taxon>Rubritaleaceae</taxon>
        <taxon>Rubritalea</taxon>
    </lineage>
</organism>
<name>A0ABW5E2I4_9BACT</name>
<keyword evidence="1" id="KW-0732">Signal</keyword>
<proteinExistence type="predicted"/>
<keyword evidence="4" id="KW-1185">Reference proteome</keyword>
<dbReference type="EMBL" id="JBHUJC010000026">
    <property type="protein sequence ID" value="MFD2276624.1"/>
    <property type="molecule type" value="Genomic_DNA"/>
</dbReference>
<evidence type="ECO:0000256" key="1">
    <source>
        <dbReference type="SAM" id="SignalP"/>
    </source>
</evidence>
<keyword evidence="3" id="KW-0378">Hydrolase</keyword>
<dbReference type="InterPro" id="IPR014721">
    <property type="entry name" value="Ribsml_uS5_D2-typ_fold_subgr"/>
</dbReference>
<dbReference type="PANTHER" id="PTHR10046">
    <property type="entry name" value="ATP DEPENDENT LON PROTEASE FAMILY MEMBER"/>
    <property type="match status" value="1"/>
</dbReference>
<dbReference type="InterPro" id="IPR020568">
    <property type="entry name" value="Ribosomal_Su5_D2-typ_SF"/>
</dbReference>
<feature type="domain" description="Lon proteolytic" evidence="2">
    <location>
        <begin position="104"/>
        <end position="185"/>
    </location>
</feature>
<dbReference type="Proteomes" id="UP001597297">
    <property type="component" value="Unassembled WGS sequence"/>
</dbReference>
<evidence type="ECO:0000313" key="3">
    <source>
        <dbReference type="EMBL" id="MFD2276624.1"/>
    </source>
</evidence>
<keyword evidence="3" id="KW-0645">Protease</keyword>
<dbReference type="GO" id="GO:0008233">
    <property type="term" value="F:peptidase activity"/>
    <property type="evidence" value="ECO:0007669"/>
    <property type="project" value="UniProtKB-KW"/>
</dbReference>
<dbReference type="InterPro" id="IPR027065">
    <property type="entry name" value="Lon_Prtase"/>
</dbReference>
<gene>
    <name evidence="3" type="ORF">ACFSQZ_09110</name>
</gene>
<protein>
    <submittedName>
        <fullName evidence="3">S16 family serine protease</fullName>
        <ecNumber evidence="3">3.4.21.-</ecNumber>
    </submittedName>
</protein>
<dbReference type="Gene3D" id="3.30.230.10">
    <property type="match status" value="1"/>
</dbReference>
<evidence type="ECO:0000259" key="2">
    <source>
        <dbReference type="Pfam" id="PF05362"/>
    </source>
</evidence>
<accession>A0ABW5E2I4</accession>
<sequence length="389" mass="42765">MKKSFVCSCLLGIYVAVFSPTNSTAGEIGRKQAEVKGLLVMDLGNGKFAGTASQMNATAMSKTGVKNLELAFNQDVGAMMDQATREVVKFMNVRHADLPEGYRVEFAFADKYSPKDGPSAAVATALLLDSIITGKELNNDFAVTGDMNATGEVRPVGGVRAKVRGAAKRCKLVAIPEQNADAISDAYVLEGIPYLTAVQIFSIENFDQAYALAAEQSPETQQAITDFAAVQGALERNEKFVYNPKVREKLREVVEALPNHLSAHLLLRHSYNKGPKSLSLNGSISAIDTASFEFSKMLQNQSFLERGGENDVLAGYISDMRDLRKIVDNRVRNYCDSYMELAEYIKSVRLKRTWSQQNASEFAMKVNAIRAEREALIGNPEVQEELMMD</sequence>
<comment type="caution">
    <text evidence="3">The sequence shown here is derived from an EMBL/GenBank/DDBJ whole genome shotgun (WGS) entry which is preliminary data.</text>
</comment>
<dbReference type="RefSeq" id="WP_377094570.1">
    <property type="nucleotide sequence ID" value="NZ_JBHSJM010000001.1"/>
</dbReference>
<dbReference type="PRINTS" id="PR00830">
    <property type="entry name" value="ENDOLAPTASE"/>
</dbReference>
<feature type="signal peptide" evidence="1">
    <location>
        <begin position="1"/>
        <end position="25"/>
    </location>
</feature>
<evidence type="ECO:0000313" key="4">
    <source>
        <dbReference type="Proteomes" id="UP001597297"/>
    </source>
</evidence>